<dbReference type="GO" id="GO:0042799">
    <property type="term" value="F:histone H4K20 methyltransferase activity"/>
    <property type="evidence" value="ECO:0007669"/>
    <property type="project" value="TreeGrafter"/>
</dbReference>
<organism evidence="5 6">
    <name type="scientific">Trichonephila inaurata madagascariensis</name>
    <dbReference type="NCBI Taxonomy" id="2747483"/>
    <lineage>
        <taxon>Eukaryota</taxon>
        <taxon>Metazoa</taxon>
        <taxon>Ecdysozoa</taxon>
        <taxon>Arthropoda</taxon>
        <taxon>Chelicerata</taxon>
        <taxon>Arachnida</taxon>
        <taxon>Araneae</taxon>
        <taxon>Araneomorphae</taxon>
        <taxon>Entelegynae</taxon>
        <taxon>Araneoidea</taxon>
        <taxon>Nephilidae</taxon>
        <taxon>Trichonephila</taxon>
        <taxon>Trichonephila inaurata</taxon>
    </lineage>
</organism>
<dbReference type="PANTHER" id="PTHR46402:SF2">
    <property type="entry name" value="HISTONE-LYSINE N-TRIMETHYLTRANSFERASE SMYD5"/>
    <property type="match status" value="1"/>
</dbReference>
<dbReference type="PANTHER" id="PTHR46402">
    <property type="entry name" value="SET AND MYND DOMAIN-CONTAINING PROTEIN 5"/>
    <property type="match status" value="1"/>
</dbReference>
<dbReference type="EMBL" id="BMAV01001603">
    <property type="protein sequence ID" value="GFY39987.1"/>
    <property type="molecule type" value="Genomic_DNA"/>
</dbReference>
<reference evidence="5" key="1">
    <citation type="submission" date="2020-08" db="EMBL/GenBank/DDBJ databases">
        <title>Multicomponent nature underlies the extraordinary mechanical properties of spider dragline silk.</title>
        <authorList>
            <person name="Kono N."/>
            <person name="Nakamura H."/>
            <person name="Mori M."/>
            <person name="Yoshida Y."/>
            <person name="Ohtoshi R."/>
            <person name="Malay A.D."/>
            <person name="Moran D.A.P."/>
            <person name="Tomita M."/>
            <person name="Numata K."/>
            <person name="Arakawa K."/>
        </authorList>
    </citation>
    <scope>NUCLEOTIDE SEQUENCE</scope>
</reference>
<dbReference type="OrthoDB" id="438641at2759"/>
<dbReference type="GO" id="GO:0045814">
    <property type="term" value="P:negative regulation of gene expression, epigenetic"/>
    <property type="evidence" value="ECO:0007669"/>
    <property type="project" value="TreeGrafter"/>
</dbReference>
<evidence type="ECO:0000259" key="4">
    <source>
        <dbReference type="Pfam" id="PF13843"/>
    </source>
</evidence>
<protein>
    <submittedName>
        <fullName evidence="5">SET and MYND domain-containing protein 5</fullName>
    </submittedName>
</protein>
<keyword evidence="3" id="KW-0949">S-adenosyl-L-methionine</keyword>
<proteinExistence type="predicted"/>
<dbReference type="GO" id="GO:0032259">
    <property type="term" value="P:methylation"/>
    <property type="evidence" value="ECO:0007669"/>
    <property type="project" value="UniProtKB-KW"/>
</dbReference>
<dbReference type="AlphaFoldDB" id="A0A8X6WSY4"/>
<evidence type="ECO:0000313" key="5">
    <source>
        <dbReference type="EMBL" id="GFY39987.1"/>
    </source>
</evidence>
<feature type="domain" description="PiggyBac transposable element-derived protein" evidence="4">
    <location>
        <begin position="344"/>
        <end position="418"/>
    </location>
</feature>
<dbReference type="InterPro" id="IPR029526">
    <property type="entry name" value="PGBD"/>
</dbReference>
<evidence type="ECO:0000256" key="2">
    <source>
        <dbReference type="ARBA" id="ARBA00022679"/>
    </source>
</evidence>
<evidence type="ECO:0000256" key="3">
    <source>
        <dbReference type="ARBA" id="ARBA00022691"/>
    </source>
</evidence>
<accession>A0A8X6WSY4</accession>
<keyword evidence="1" id="KW-0489">Methyltransferase</keyword>
<dbReference type="Pfam" id="PF13843">
    <property type="entry name" value="DDE_Tnp_1_7"/>
    <property type="match status" value="1"/>
</dbReference>
<dbReference type="InterPro" id="IPR046341">
    <property type="entry name" value="SET_dom_sf"/>
</dbReference>
<evidence type="ECO:0000313" key="6">
    <source>
        <dbReference type="Proteomes" id="UP000886998"/>
    </source>
</evidence>
<gene>
    <name evidence="5" type="primary">SMYD5</name>
    <name evidence="5" type="ORF">TNIN_98831</name>
</gene>
<dbReference type="SUPFAM" id="SSF82199">
    <property type="entry name" value="SET domain"/>
    <property type="match status" value="1"/>
</dbReference>
<keyword evidence="2" id="KW-0808">Transferase</keyword>
<comment type="caution">
    <text evidence="5">The sequence shown here is derived from an EMBL/GenBank/DDBJ whole genome shotgun (WGS) entry which is preliminary data.</text>
</comment>
<dbReference type="Proteomes" id="UP000886998">
    <property type="component" value="Unassembled WGS sequence"/>
</dbReference>
<evidence type="ECO:0000256" key="1">
    <source>
        <dbReference type="ARBA" id="ARBA00022603"/>
    </source>
</evidence>
<name>A0A8X6WSY4_9ARAC</name>
<keyword evidence="6" id="KW-1185">Reference proteome</keyword>
<sequence>MADYHPRVEVRVIDDEKGKGLFALSKFNKGDVIFEERPLVCAQFLWNQAYGYLACDYCMRPLETAEENVRRLTDMPDLVLPYPECCATRKDECVECPYCEVSYCSYSCREQAWEQYHQVLCTSSSVGNTRHPLDQLQDAWRKMHYPPETASIMLIARMIATVKQAKDKGGAAHLFSQFCHKTRSKNGDISHKLLGKQFQAQVEHLRQLIIKGLQDEDLLQWFTADGFRSLIALVGTNGQGIGTSAFGVWVKNCDSLDLSPEEQDKLNIFIRSLYEQIEKESLSSFESDEDFVHCISSSEDDSSDEEGFSSVRQCCKIDLSSPTPSRFSFIGDVGMKACVTIISDPLEYFELFLTDEILNHIVTETNIFAAENLNKFKSKGHSRTHHWSETNANELRVFFATLILQGLITKPTVRMFWS</sequence>